<dbReference type="Pfam" id="PF11951">
    <property type="entry name" value="Fungal_trans_2"/>
    <property type="match status" value="1"/>
</dbReference>
<name>A0A0B7KK53_BIOOC</name>
<feature type="domain" description="Zn(2)-C6 fungal-type" evidence="3">
    <location>
        <begin position="70"/>
        <end position="98"/>
    </location>
</feature>
<dbReference type="InterPro" id="IPR021858">
    <property type="entry name" value="Fun_TF"/>
</dbReference>
<dbReference type="CDD" id="cd00067">
    <property type="entry name" value="GAL4"/>
    <property type="match status" value="1"/>
</dbReference>
<dbReference type="SUPFAM" id="SSF57701">
    <property type="entry name" value="Zn2/Cys6 DNA-binding domain"/>
    <property type="match status" value="1"/>
</dbReference>
<feature type="non-terminal residue" evidence="4">
    <location>
        <position position="1"/>
    </location>
</feature>
<accession>A0A0B7KK53</accession>
<dbReference type="PANTHER" id="PTHR37534">
    <property type="entry name" value="TRANSCRIPTIONAL ACTIVATOR PROTEIN UGA3"/>
    <property type="match status" value="1"/>
</dbReference>
<dbReference type="PANTHER" id="PTHR37534:SF39">
    <property type="entry name" value="TRANSCRIPTION FACTOR DOMAIN-CONTAINING PROTEIN"/>
    <property type="match status" value="1"/>
</dbReference>
<dbReference type="AlphaFoldDB" id="A0A0B7KK53"/>
<keyword evidence="2" id="KW-0539">Nucleus</keyword>
<gene>
    <name evidence="4" type="ORF">BN869_000011283_1</name>
</gene>
<proteinExistence type="predicted"/>
<comment type="subcellular location">
    <subcellularLocation>
        <location evidence="1">Nucleus</location>
    </subcellularLocation>
</comment>
<dbReference type="SMART" id="SM00066">
    <property type="entry name" value="GAL4"/>
    <property type="match status" value="1"/>
</dbReference>
<dbReference type="GO" id="GO:0000981">
    <property type="term" value="F:DNA-binding transcription factor activity, RNA polymerase II-specific"/>
    <property type="evidence" value="ECO:0007669"/>
    <property type="project" value="InterPro"/>
</dbReference>
<dbReference type="InterPro" id="IPR036864">
    <property type="entry name" value="Zn2-C6_fun-type_DNA-bd_sf"/>
</dbReference>
<evidence type="ECO:0000313" key="4">
    <source>
        <dbReference type="EMBL" id="CEO55225.1"/>
    </source>
</evidence>
<evidence type="ECO:0000259" key="3">
    <source>
        <dbReference type="PROSITE" id="PS50048"/>
    </source>
</evidence>
<evidence type="ECO:0000256" key="1">
    <source>
        <dbReference type="ARBA" id="ARBA00004123"/>
    </source>
</evidence>
<dbReference type="GO" id="GO:0005634">
    <property type="term" value="C:nucleus"/>
    <property type="evidence" value="ECO:0007669"/>
    <property type="project" value="UniProtKB-SubCell"/>
</dbReference>
<dbReference type="GO" id="GO:0008270">
    <property type="term" value="F:zinc ion binding"/>
    <property type="evidence" value="ECO:0007669"/>
    <property type="project" value="InterPro"/>
</dbReference>
<dbReference type="InterPro" id="IPR001138">
    <property type="entry name" value="Zn2Cys6_DnaBD"/>
</dbReference>
<sequence length="575" mass="64268">RGLGVGGTTNLGCVDLFELGELCIHRRLFICHHIHLSSSSGIGRFMPVLIMAAQALTSSGTAHLGLAGRGCWTCKDRRVRCDRKLPTCHNCARTQQQCQGYGVRLSWPKGNNPKRAVVCVPVATRHNTRSHRNLHFVHISCLDMALYGYLSDLPQSVEISRTRVQPKDLVRPVSTVWQASPHGAEESELFRYFNDIASASLGIFGPGLASIPDWLMATALSHNSPPYQAAQYGLLAVSSLHRYGLQRQAAQYKIAAIRALSESTTKTDLTFSEASLLVATCMLLCSFEIHIISETTGSWLIYLCGAGKIVKTMNLESYSERGEPVTADLLAWVHYHGILAEFSIFHWRHGVIESLYGKEFGLDKPLVLPCDKLRRVRQLHFSTAHPSHAILCLLAEACYSLYEYQELVLTSDEYYSKLSDLRRRTETMHVSSLPKDGSSTDESLDLTETTSLLQLAILIFMHRITEGPLQRDPDGLAAWQDRAFTIIRCIDTCRHLFPLFIVGIEAQTDERKADFLNLIKRTEERTNVRNLGTFQETIVGIWNQEDLSADESWGISYTHKISGVISSSKFLPSLA</sequence>
<reference evidence="4" key="1">
    <citation type="submission" date="2015-01" db="EMBL/GenBank/DDBJ databases">
        <authorList>
            <person name="Durling Mikael"/>
        </authorList>
    </citation>
    <scope>NUCLEOTIDE SEQUENCE</scope>
</reference>
<dbReference type="Pfam" id="PF00172">
    <property type="entry name" value="Zn_clus"/>
    <property type="match status" value="1"/>
</dbReference>
<dbReference type="PROSITE" id="PS00463">
    <property type="entry name" value="ZN2_CY6_FUNGAL_1"/>
    <property type="match status" value="1"/>
</dbReference>
<dbReference type="PROSITE" id="PS50048">
    <property type="entry name" value="ZN2_CY6_FUNGAL_2"/>
    <property type="match status" value="1"/>
</dbReference>
<dbReference type="GO" id="GO:0045944">
    <property type="term" value="P:positive regulation of transcription by RNA polymerase II"/>
    <property type="evidence" value="ECO:0007669"/>
    <property type="project" value="TreeGrafter"/>
</dbReference>
<dbReference type="EMBL" id="CDPU01000050">
    <property type="protein sequence ID" value="CEO55225.1"/>
    <property type="molecule type" value="Genomic_DNA"/>
</dbReference>
<dbReference type="Gene3D" id="4.10.240.10">
    <property type="entry name" value="Zn(2)-C6 fungal-type DNA-binding domain"/>
    <property type="match status" value="1"/>
</dbReference>
<evidence type="ECO:0000256" key="2">
    <source>
        <dbReference type="ARBA" id="ARBA00023242"/>
    </source>
</evidence>
<dbReference type="GO" id="GO:0000976">
    <property type="term" value="F:transcription cis-regulatory region binding"/>
    <property type="evidence" value="ECO:0007669"/>
    <property type="project" value="TreeGrafter"/>
</dbReference>
<protein>
    <recommendedName>
        <fullName evidence="3">Zn(2)-C6 fungal-type domain-containing protein</fullName>
    </recommendedName>
</protein>
<organism evidence="4">
    <name type="scientific">Bionectria ochroleuca</name>
    <name type="common">Gliocladium roseum</name>
    <dbReference type="NCBI Taxonomy" id="29856"/>
    <lineage>
        <taxon>Eukaryota</taxon>
        <taxon>Fungi</taxon>
        <taxon>Dikarya</taxon>
        <taxon>Ascomycota</taxon>
        <taxon>Pezizomycotina</taxon>
        <taxon>Sordariomycetes</taxon>
        <taxon>Hypocreomycetidae</taxon>
        <taxon>Hypocreales</taxon>
        <taxon>Bionectriaceae</taxon>
        <taxon>Clonostachys</taxon>
    </lineage>
</organism>